<dbReference type="AlphaFoldDB" id="A0A8B2NDD8"/>
<sequence length="210" mass="23667">MSTTSVSVEATRFSVYLSIFRIGESNRTFTPVLNGLRTLDEALEDAIRFQAPRRFTKTLKQLYEAEGGMVVLTNKHNLLFCAQLDDPGHLGDKFQQEKVNILEPGELLSWHRKEVRKPFSPGRIIITTLRDIAQSFRTKAGDATIMPPEAWEMLEYLIEFKPVDEPAVLVVGDTLHVIGRVRIKGEPVFDRAEVLAAAEADRDEDTNEPA</sequence>
<organism evidence="1 2">
    <name type="scientific">Acuticoccus sediminis</name>
    <dbReference type="NCBI Taxonomy" id="2184697"/>
    <lineage>
        <taxon>Bacteria</taxon>
        <taxon>Pseudomonadati</taxon>
        <taxon>Pseudomonadota</taxon>
        <taxon>Alphaproteobacteria</taxon>
        <taxon>Hyphomicrobiales</taxon>
        <taxon>Amorphaceae</taxon>
        <taxon>Acuticoccus</taxon>
    </lineage>
</organism>
<evidence type="ECO:0000313" key="1">
    <source>
        <dbReference type="EMBL" id="RAH96698.1"/>
    </source>
</evidence>
<proteinExistence type="predicted"/>
<gene>
    <name evidence="1" type="ORF">DLJ53_31015</name>
</gene>
<dbReference type="Proteomes" id="UP000249590">
    <property type="component" value="Unassembled WGS sequence"/>
</dbReference>
<keyword evidence="2" id="KW-1185">Reference proteome</keyword>
<protein>
    <submittedName>
        <fullName evidence="1">Uncharacterized protein</fullName>
    </submittedName>
</protein>
<accession>A0A8B2NDD8</accession>
<dbReference type="RefSeq" id="WP_111352220.1">
    <property type="nucleotide sequence ID" value="NZ_QHHQ01000011.1"/>
</dbReference>
<dbReference type="OrthoDB" id="7895561at2"/>
<dbReference type="EMBL" id="QHHQ01000011">
    <property type="protein sequence ID" value="RAH96698.1"/>
    <property type="molecule type" value="Genomic_DNA"/>
</dbReference>
<name>A0A8B2NDD8_9HYPH</name>
<reference evidence="1 2" key="1">
    <citation type="submission" date="2018-05" db="EMBL/GenBank/DDBJ databases">
        <title>Acuticoccus sediminis sp. nov., isolated from deep-sea sediment of Indian Ocean.</title>
        <authorList>
            <person name="Liu X."/>
            <person name="Lai Q."/>
            <person name="Du Y."/>
            <person name="Sun F."/>
            <person name="Zhang X."/>
            <person name="Wang S."/>
            <person name="Shao Z."/>
        </authorList>
    </citation>
    <scope>NUCLEOTIDE SEQUENCE [LARGE SCALE GENOMIC DNA]</scope>
    <source>
        <strain evidence="1 2">PTG4-2</strain>
    </source>
</reference>
<comment type="caution">
    <text evidence="1">The sequence shown here is derived from an EMBL/GenBank/DDBJ whole genome shotgun (WGS) entry which is preliminary data.</text>
</comment>
<evidence type="ECO:0000313" key="2">
    <source>
        <dbReference type="Proteomes" id="UP000249590"/>
    </source>
</evidence>